<feature type="compositionally biased region" description="Polar residues" evidence="1">
    <location>
        <begin position="40"/>
        <end position="54"/>
    </location>
</feature>
<organism evidence="2 3">
    <name type="scientific">Ditylenchus dipsaci</name>
    <dbReference type="NCBI Taxonomy" id="166011"/>
    <lineage>
        <taxon>Eukaryota</taxon>
        <taxon>Metazoa</taxon>
        <taxon>Ecdysozoa</taxon>
        <taxon>Nematoda</taxon>
        <taxon>Chromadorea</taxon>
        <taxon>Rhabditida</taxon>
        <taxon>Tylenchina</taxon>
        <taxon>Tylenchomorpha</taxon>
        <taxon>Sphaerularioidea</taxon>
        <taxon>Anguinidae</taxon>
        <taxon>Anguininae</taxon>
        <taxon>Ditylenchus</taxon>
    </lineage>
</organism>
<feature type="compositionally biased region" description="Basic residues" evidence="1">
    <location>
        <begin position="57"/>
        <end position="67"/>
    </location>
</feature>
<name>A0A915DJQ4_9BILA</name>
<keyword evidence="2" id="KW-1185">Reference proteome</keyword>
<feature type="region of interest" description="Disordered" evidence="1">
    <location>
        <begin position="30"/>
        <end position="67"/>
    </location>
</feature>
<proteinExistence type="predicted"/>
<evidence type="ECO:0000313" key="3">
    <source>
        <dbReference type="WBParaSite" id="jg20719"/>
    </source>
</evidence>
<dbReference type="Proteomes" id="UP000887574">
    <property type="component" value="Unplaced"/>
</dbReference>
<dbReference type="AlphaFoldDB" id="A0A915DJQ4"/>
<dbReference type="WBParaSite" id="jg20719">
    <property type="protein sequence ID" value="jg20719"/>
    <property type="gene ID" value="jg20719"/>
</dbReference>
<sequence>MKIAQRPTSNVQIASSSANVQEFQNVKILRGAPRREDSPQHSSKTFSPAVNPSPQIFKKHPHAQARI</sequence>
<evidence type="ECO:0000313" key="2">
    <source>
        <dbReference type="Proteomes" id="UP000887574"/>
    </source>
</evidence>
<protein>
    <submittedName>
        <fullName evidence="3">Uncharacterized protein</fullName>
    </submittedName>
</protein>
<reference evidence="3" key="1">
    <citation type="submission" date="2022-11" db="UniProtKB">
        <authorList>
            <consortium name="WormBaseParasite"/>
        </authorList>
    </citation>
    <scope>IDENTIFICATION</scope>
</reference>
<accession>A0A915DJQ4</accession>
<evidence type="ECO:0000256" key="1">
    <source>
        <dbReference type="SAM" id="MobiDB-lite"/>
    </source>
</evidence>